<keyword evidence="2" id="KW-1133">Transmembrane helix</keyword>
<evidence type="ECO:0000256" key="2">
    <source>
        <dbReference type="SAM" id="Phobius"/>
    </source>
</evidence>
<organism evidence="3 4">
    <name type="scientific">Lentinus brumalis</name>
    <dbReference type="NCBI Taxonomy" id="2498619"/>
    <lineage>
        <taxon>Eukaryota</taxon>
        <taxon>Fungi</taxon>
        <taxon>Dikarya</taxon>
        <taxon>Basidiomycota</taxon>
        <taxon>Agaricomycotina</taxon>
        <taxon>Agaricomycetes</taxon>
        <taxon>Polyporales</taxon>
        <taxon>Polyporaceae</taxon>
        <taxon>Lentinus</taxon>
    </lineage>
</organism>
<feature type="region of interest" description="Disordered" evidence="1">
    <location>
        <begin position="306"/>
        <end position="353"/>
    </location>
</feature>
<keyword evidence="4" id="KW-1185">Reference proteome</keyword>
<evidence type="ECO:0000313" key="4">
    <source>
        <dbReference type="Proteomes" id="UP000256964"/>
    </source>
</evidence>
<sequence>MPVIQFGGAKVVLVDDIDSSVVYAGSWAHQHPSPGDHASTVSRTTVVGDTVNFTFKGTWVSVYGARSPAGTEKSTYVIDSGLPSQYIEESVAGLPKHKVQFFNSTVLPSGTHTLVTTNYGDTLLLDFFLVGLQDDDVSSGMFTQPQSSALPQPSQTTPAFTIKETISTSSSSSRAVPSGFSSQQLSSKLSKGASAGLAVGISVFCLLVGCGILAWYCLFYRRHRRARTEIVSAPAVVVTEYPSFSPSVEPTRRPDEKRERRFSDIGTSVFSLPPYGYTSHDPQVPTGSDIDDGLVPYNGLIDSKPPLPPMPLSPLRRESIPSAPPELSNAEVEKLQPEGVPTSTLAPLRGRWK</sequence>
<protein>
    <recommendedName>
        <fullName evidence="5">Transmembrane protein</fullName>
    </recommendedName>
</protein>
<dbReference type="Proteomes" id="UP000256964">
    <property type="component" value="Unassembled WGS sequence"/>
</dbReference>
<proteinExistence type="predicted"/>
<feature type="transmembrane region" description="Helical" evidence="2">
    <location>
        <begin position="195"/>
        <end position="218"/>
    </location>
</feature>
<dbReference type="Gene3D" id="2.60.120.260">
    <property type="entry name" value="Galactose-binding domain-like"/>
    <property type="match status" value="1"/>
</dbReference>
<evidence type="ECO:0008006" key="5">
    <source>
        <dbReference type="Google" id="ProtNLM"/>
    </source>
</evidence>
<name>A0A371DI70_9APHY</name>
<evidence type="ECO:0000313" key="3">
    <source>
        <dbReference type="EMBL" id="RDX52232.1"/>
    </source>
</evidence>
<keyword evidence="2" id="KW-0812">Transmembrane</keyword>
<dbReference type="AlphaFoldDB" id="A0A371DI70"/>
<reference evidence="3 4" key="1">
    <citation type="journal article" date="2018" name="Biotechnol. Biofuels">
        <title>Integrative visual omics of the white-rot fungus Polyporus brumalis exposes the biotechnological potential of its oxidative enzymes for delignifying raw plant biomass.</title>
        <authorList>
            <person name="Miyauchi S."/>
            <person name="Rancon A."/>
            <person name="Drula E."/>
            <person name="Hage H."/>
            <person name="Chaduli D."/>
            <person name="Favel A."/>
            <person name="Grisel S."/>
            <person name="Henrissat B."/>
            <person name="Herpoel-Gimbert I."/>
            <person name="Ruiz-Duenas F.J."/>
            <person name="Chevret D."/>
            <person name="Hainaut M."/>
            <person name="Lin J."/>
            <person name="Wang M."/>
            <person name="Pangilinan J."/>
            <person name="Lipzen A."/>
            <person name="Lesage-Meessen L."/>
            <person name="Navarro D."/>
            <person name="Riley R."/>
            <person name="Grigoriev I.V."/>
            <person name="Zhou S."/>
            <person name="Raouche S."/>
            <person name="Rosso M.N."/>
        </authorList>
    </citation>
    <scope>NUCLEOTIDE SEQUENCE [LARGE SCALE GENOMIC DNA]</scope>
    <source>
        <strain evidence="3 4">BRFM 1820</strain>
    </source>
</reference>
<keyword evidence="2" id="KW-0472">Membrane</keyword>
<evidence type="ECO:0000256" key="1">
    <source>
        <dbReference type="SAM" id="MobiDB-lite"/>
    </source>
</evidence>
<dbReference type="STRING" id="139420.A0A371DI70"/>
<dbReference type="EMBL" id="KZ857391">
    <property type="protein sequence ID" value="RDX52232.1"/>
    <property type="molecule type" value="Genomic_DNA"/>
</dbReference>
<dbReference type="OrthoDB" id="2758576at2759"/>
<gene>
    <name evidence="3" type="ORF">OH76DRAFT_1400570</name>
</gene>
<accession>A0A371DI70</accession>